<organism evidence="3 4">
    <name type="scientific">Linnemannia schmuckeri</name>
    <dbReference type="NCBI Taxonomy" id="64567"/>
    <lineage>
        <taxon>Eukaryota</taxon>
        <taxon>Fungi</taxon>
        <taxon>Fungi incertae sedis</taxon>
        <taxon>Mucoromycota</taxon>
        <taxon>Mortierellomycotina</taxon>
        <taxon>Mortierellomycetes</taxon>
        <taxon>Mortierellales</taxon>
        <taxon>Mortierellaceae</taxon>
        <taxon>Linnemannia</taxon>
    </lineage>
</organism>
<dbReference type="AlphaFoldDB" id="A0A9P5S2X4"/>
<feature type="region of interest" description="Disordered" evidence="2">
    <location>
        <begin position="422"/>
        <end position="458"/>
    </location>
</feature>
<dbReference type="Proteomes" id="UP000748756">
    <property type="component" value="Unassembled WGS sequence"/>
</dbReference>
<feature type="region of interest" description="Disordered" evidence="2">
    <location>
        <begin position="234"/>
        <end position="263"/>
    </location>
</feature>
<feature type="coiled-coil region" evidence="1">
    <location>
        <begin position="272"/>
        <end position="313"/>
    </location>
</feature>
<dbReference type="EMBL" id="JAAAUQ010000155">
    <property type="protein sequence ID" value="KAF9153756.1"/>
    <property type="molecule type" value="Genomic_DNA"/>
</dbReference>
<feature type="region of interest" description="Disordered" evidence="2">
    <location>
        <begin position="1"/>
        <end position="63"/>
    </location>
</feature>
<feature type="compositionally biased region" description="Acidic residues" evidence="2">
    <location>
        <begin position="156"/>
        <end position="170"/>
    </location>
</feature>
<name>A0A9P5S2X4_9FUNG</name>
<feature type="compositionally biased region" description="Polar residues" evidence="2">
    <location>
        <begin position="33"/>
        <end position="46"/>
    </location>
</feature>
<evidence type="ECO:0000256" key="2">
    <source>
        <dbReference type="SAM" id="MobiDB-lite"/>
    </source>
</evidence>
<accession>A0A9P5S2X4</accession>
<comment type="caution">
    <text evidence="3">The sequence shown here is derived from an EMBL/GenBank/DDBJ whole genome shotgun (WGS) entry which is preliminary data.</text>
</comment>
<feature type="region of interest" description="Disordered" evidence="2">
    <location>
        <begin position="524"/>
        <end position="576"/>
    </location>
</feature>
<evidence type="ECO:0000313" key="3">
    <source>
        <dbReference type="EMBL" id="KAF9153756.1"/>
    </source>
</evidence>
<feature type="region of interest" description="Disordered" evidence="2">
    <location>
        <begin position="76"/>
        <end position="220"/>
    </location>
</feature>
<feature type="compositionally biased region" description="Low complexity" evidence="2">
    <location>
        <begin position="132"/>
        <end position="145"/>
    </location>
</feature>
<evidence type="ECO:0000256" key="1">
    <source>
        <dbReference type="SAM" id="Coils"/>
    </source>
</evidence>
<feature type="compositionally biased region" description="Acidic residues" evidence="2">
    <location>
        <begin position="195"/>
        <end position="204"/>
    </location>
</feature>
<protein>
    <submittedName>
        <fullName evidence="3">Uncharacterized protein</fullName>
    </submittedName>
</protein>
<gene>
    <name evidence="3" type="ORF">BG015_002678</name>
</gene>
<feature type="compositionally biased region" description="Low complexity" evidence="2">
    <location>
        <begin position="77"/>
        <end position="91"/>
    </location>
</feature>
<keyword evidence="1" id="KW-0175">Coiled coil</keyword>
<feature type="compositionally biased region" description="Polar residues" evidence="2">
    <location>
        <begin position="525"/>
        <end position="556"/>
    </location>
</feature>
<sequence length="676" mass="74890">MSARLSAGMMPYFIPPPPPGASHPSRAAGGSGQQRPYSDDTSNNADSVLDLMTPPMSPTEHSFDFAATINSRFDAATTLSSSSSSTSTSAHHQYHHQHPQPSAFSLDEQLYSSRTDKIDRTDRTSLSALGTSSPASSAFSSIVSPRPVSFHWEDYQSLEEDQDDSSDQDDFDYKTRYRHHRPPRQEKYLQKYQEYESDDDDDDQAVLGGAEADEDDEDRMRRAYQRQFEGHHSLVRRRSSFGGRGTGGGHGVDSYSEDSKYDSVRHGIGQSVSDVSEELAKARMAMNRASQAMRSMEAELKAMQLSIDESKASSASARSAIEENFWRLECLALTLEKDKQDMNKQLQAVGKDTHQAIETVTNWEVRIDWLERRVENTSEYVSELVLSEQECMSFIKMIIQQNQRYAMPVISKATERNIKLMAPPKQRVISPSPMRPISPAPAHSIQPSPSPPPPPFASARVGHIPISWLLEPILPPRPPVISSARVTELHESSNSGSDSSSTRSNVDAPAEFWRDFSRLTRAFETGQQRTPFSPFQRTRTRSASQGYGSPAPNFQQGSSSTSSSSGTSGVGSGGNSLFKQAMFRRPQVEALSPMPKILPPAVSASKMANVKRRSQNLAHLPVHSWLQFQFTKTMTTPGPLGKKKKTNVLGFQPITIFQTTADGLPFVPRHGSSIKR</sequence>
<reference evidence="3" key="1">
    <citation type="journal article" date="2020" name="Fungal Divers.">
        <title>Resolving the Mortierellaceae phylogeny through synthesis of multi-gene phylogenetics and phylogenomics.</title>
        <authorList>
            <person name="Vandepol N."/>
            <person name="Liber J."/>
            <person name="Desiro A."/>
            <person name="Na H."/>
            <person name="Kennedy M."/>
            <person name="Barry K."/>
            <person name="Grigoriev I.V."/>
            <person name="Miller A.N."/>
            <person name="O'Donnell K."/>
            <person name="Stajich J.E."/>
            <person name="Bonito G."/>
        </authorList>
    </citation>
    <scope>NUCLEOTIDE SEQUENCE</scope>
    <source>
        <strain evidence="3">NRRL 6426</strain>
    </source>
</reference>
<feature type="region of interest" description="Disordered" evidence="2">
    <location>
        <begin position="486"/>
        <end position="506"/>
    </location>
</feature>
<proteinExistence type="predicted"/>
<dbReference type="OrthoDB" id="2432110at2759"/>
<evidence type="ECO:0000313" key="4">
    <source>
        <dbReference type="Proteomes" id="UP000748756"/>
    </source>
</evidence>
<feature type="compositionally biased region" description="Low complexity" evidence="2">
    <location>
        <begin position="492"/>
        <end position="504"/>
    </location>
</feature>
<feature type="compositionally biased region" description="Low complexity" evidence="2">
    <location>
        <begin position="557"/>
        <end position="567"/>
    </location>
</feature>
<feature type="compositionally biased region" description="Gly residues" evidence="2">
    <location>
        <begin position="242"/>
        <end position="251"/>
    </location>
</feature>
<feature type="compositionally biased region" description="Basic and acidic residues" evidence="2">
    <location>
        <begin position="114"/>
        <end position="123"/>
    </location>
</feature>
<keyword evidence="4" id="KW-1185">Reference proteome</keyword>